<accession>A0A4R7EXS8</accession>
<dbReference type="Proteomes" id="UP000295215">
    <property type="component" value="Unassembled WGS sequence"/>
</dbReference>
<keyword evidence="1" id="KW-0732">Signal</keyword>
<sequence>MKRLIFISTLFLLMGCGKNAQPINYGSDGCDFCRMTIVDKAHVAQLVTSKGKNFKFDAIECMVHYLNQQENDQNYHLLLVADLSNPGETIDAKSAVYIISKKIPSPMGAFLSALKTESEAEEIIAENGGEIYNWNEILNKLNHK</sequence>
<evidence type="ECO:0000256" key="1">
    <source>
        <dbReference type="SAM" id="SignalP"/>
    </source>
</evidence>
<proteinExistence type="predicted"/>
<dbReference type="PROSITE" id="PS51257">
    <property type="entry name" value="PROKAR_LIPOPROTEIN"/>
    <property type="match status" value="1"/>
</dbReference>
<feature type="chain" id="PRO_5021012286" evidence="1">
    <location>
        <begin position="21"/>
        <end position="144"/>
    </location>
</feature>
<dbReference type="SUPFAM" id="SSF160387">
    <property type="entry name" value="NosL/MerB-like"/>
    <property type="match status" value="1"/>
</dbReference>
<gene>
    <name evidence="2" type="ORF">C8P70_11612</name>
</gene>
<feature type="signal peptide" evidence="1">
    <location>
        <begin position="1"/>
        <end position="20"/>
    </location>
</feature>
<evidence type="ECO:0000313" key="3">
    <source>
        <dbReference type="Proteomes" id="UP000295215"/>
    </source>
</evidence>
<dbReference type="PANTHER" id="PTHR41247:SF1">
    <property type="entry name" value="HTH-TYPE TRANSCRIPTIONAL REPRESSOR YCNK"/>
    <property type="match status" value="1"/>
</dbReference>
<reference evidence="2 3" key="1">
    <citation type="submission" date="2019-03" db="EMBL/GenBank/DDBJ databases">
        <title>Genomic Encyclopedia of Archaeal and Bacterial Type Strains, Phase II (KMG-II): from individual species to whole genera.</title>
        <authorList>
            <person name="Goeker M."/>
        </authorList>
    </citation>
    <scope>NUCLEOTIDE SEQUENCE [LARGE SCALE GENOMIC DNA]</scope>
    <source>
        <strain evidence="2 3">DSM 28213</strain>
    </source>
</reference>
<dbReference type="InterPro" id="IPR008719">
    <property type="entry name" value="N2O_reductase_NosL"/>
</dbReference>
<keyword evidence="3" id="KW-1185">Reference proteome</keyword>
<comment type="caution">
    <text evidence="2">The sequence shown here is derived from an EMBL/GenBank/DDBJ whole genome shotgun (WGS) entry which is preliminary data.</text>
</comment>
<name>A0A4R7EXS8_9FLAO</name>
<dbReference type="Pfam" id="PF05573">
    <property type="entry name" value="NosL"/>
    <property type="match status" value="1"/>
</dbReference>
<evidence type="ECO:0000313" key="2">
    <source>
        <dbReference type="EMBL" id="TDS57200.1"/>
    </source>
</evidence>
<organism evidence="2 3">
    <name type="scientific">Myroides indicus</name>
    <dbReference type="NCBI Taxonomy" id="1323422"/>
    <lineage>
        <taxon>Bacteria</taxon>
        <taxon>Pseudomonadati</taxon>
        <taxon>Bacteroidota</taxon>
        <taxon>Flavobacteriia</taxon>
        <taxon>Flavobacteriales</taxon>
        <taxon>Flavobacteriaceae</taxon>
        <taxon>Myroides</taxon>
    </lineage>
</organism>
<dbReference type="OrthoDB" id="9792749at2"/>
<protein>
    <submittedName>
        <fullName evidence="2">Copper chaperone NosL</fullName>
    </submittedName>
</protein>
<dbReference type="EMBL" id="SOAG01000016">
    <property type="protein sequence ID" value="TDS57200.1"/>
    <property type="molecule type" value="Genomic_DNA"/>
</dbReference>
<dbReference type="PANTHER" id="PTHR41247">
    <property type="entry name" value="HTH-TYPE TRANSCRIPTIONAL REPRESSOR YCNK"/>
    <property type="match status" value="1"/>
</dbReference>
<dbReference type="RefSeq" id="WP_133712774.1">
    <property type="nucleotide sequence ID" value="NZ_SOAG01000016.1"/>
</dbReference>
<dbReference type="AlphaFoldDB" id="A0A4R7EXS8"/>